<organism evidence="2 3">
    <name type="scientific">Corynebacterium kalinowskii</name>
    <dbReference type="NCBI Taxonomy" id="2675216"/>
    <lineage>
        <taxon>Bacteria</taxon>
        <taxon>Bacillati</taxon>
        <taxon>Actinomycetota</taxon>
        <taxon>Actinomycetes</taxon>
        <taxon>Mycobacteriales</taxon>
        <taxon>Corynebacteriaceae</taxon>
        <taxon>Corynebacterium</taxon>
    </lineage>
</organism>
<keyword evidence="3" id="KW-1185">Reference proteome</keyword>
<dbReference type="InterPro" id="IPR041657">
    <property type="entry name" value="HTH_17"/>
</dbReference>
<sequence length="64" mass="7571">MNSLVRPLNVAQFADYVQVKPKTVYKWISQNRCPQITRIGREIRFQPEHIQQWLDAQSEEQVSA</sequence>
<reference evidence="3" key="1">
    <citation type="submission" date="2019-11" db="EMBL/GenBank/DDBJ databases">
        <title>Complete genome sequence of Corynebacterium kalinowskii 1959, a novel Corynebacterium species isolated from soil of a small paddock in Vilsendorf, Germany.</title>
        <authorList>
            <person name="Schaffert L."/>
            <person name="Ruwe M."/>
            <person name="Milse J."/>
            <person name="Hanuschka K."/>
            <person name="Ortseifen V."/>
            <person name="Droste J."/>
            <person name="Brandt D."/>
            <person name="Schlueter L."/>
            <person name="Kutter Y."/>
            <person name="Vinke S."/>
            <person name="Viehoefer P."/>
            <person name="Jacob L."/>
            <person name="Luebke N.-C."/>
            <person name="Schulte-Berndt E."/>
            <person name="Hain C."/>
            <person name="Linder M."/>
            <person name="Schmidt P."/>
            <person name="Wollenschlaeger L."/>
            <person name="Luttermann T."/>
            <person name="Thieme E."/>
            <person name="Hassa J."/>
            <person name="Haak M."/>
            <person name="Wittchen M."/>
            <person name="Mentz A."/>
            <person name="Persicke M."/>
            <person name="Busche T."/>
            <person name="Ruckert C."/>
        </authorList>
    </citation>
    <scope>NUCLEOTIDE SEQUENCE [LARGE SCALE GENOMIC DNA]</scope>
    <source>
        <strain evidence="3">1959</strain>
    </source>
</reference>
<dbReference type="InterPro" id="IPR010093">
    <property type="entry name" value="SinI_DNA-bd"/>
</dbReference>
<dbReference type="Pfam" id="PF12728">
    <property type="entry name" value="HTH_17"/>
    <property type="match status" value="1"/>
</dbReference>
<feature type="domain" description="Helix-turn-helix" evidence="1">
    <location>
        <begin position="8"/>
        <end position="57"/>
    </location>
</feature>
<dbReference type="KEGG" id="ckw:CKALI_03710"/>
<protein>
    <submittedName>
        <fullName evidence="2">Helix-turn-helix domain protein</fullName>
    </submittedName>
</protein>
<dbReference type="Gene3D" id="1.10.10.10">
    <property type="entry name" value="Winged helix-like DNA-binding domain superfamily/Winged helix DNA-binding domain"/>
    <property type="match status" value="1"/>
</dbReference>
<dbReference type="EMBL" id="CP046452">
    <property type="protein sequence ID" value="QGU01623.1"/>
    <property type="molecule type" value="Genomic_DNA"/>
</dbReference>
<proteinExistence type="predicted"/>
<evidence type="ECO:0000313" key="2">
    <source>
        <dbReference type="EMBL" id="QGU01623.1"/>
    </source>
</evidence>
<dbReference type="SUPFAM" id="SSF46955">
    <property type="entry name" value="Putative DNA-binding domain"/>
    <property type="match status" value="1"/>
</dbReference>
<accession>A0A6B8VBT4</accession>
<dbReference type="Proteomes" id="UP000427071">
    <property type="component" value="Chromosome"/>
</dbReference>
<dbReference type="InterPro" id="IPR009061">
    <property type="entry name" value="DNA-bd_dom_put_sf"/>
</dbReference>
<dbReference type="AlphaFoldDB" id="A0A6B8VBT4"/>
<name>A0A6B8VBT4_9CORY</name>
<evidence type="ECO:0000313" key="3">
    <source>
        <dbReference type="Proteomes" id="UP000427071"/>
    </source>
</evidence>
<evidence type="ECO:0000259" key="1">
    <source>
        <dbReference type="Pfam" id="PF12728"/>
    </source>
</evidence>
<gene>
    <name evidence="2" type="ORF">CKALI_03710</name>
</gene>
<dbReference type="RefSeq" id="WP_156192008.1">
    <property type="nucleotide sequence ID" value="NZ_CP046452.1"/>
</dbReference>
<dbReference type="InterPro" id="IPR036388">
    <property type="entry name" value="WH-like_DNA-bd_sf"/>
</dbReference>
<dbReference type="GO" id="GO:0003677">
    <property type="term" value="F:DNA binding"/>
    <property type="evidence" value="ECO:0007669"/>
    <property type="project" value="InterPro"/>
</dbReference>
<dbReference type="NCBIfam" id="TIGR01764">
    <property type="entry name" value="excise"/>
    <property type="match status" value="1"/>
</dbReference>